<feature type="region of interest" description="Disordered" evidence="1">
    <location>
        <begin position="1"/>
        <end position="117"/>
    </location>
</feature>
<gene>
    <name evidence="2" type="ORF">FEK34_21505</name>
</gene>
<evidence type="ECO:0000313" key="2">
    <source>
        <dbReference type="EMBL" id="TLF75319.1"/>
    </source>
</evidence>
<organism evidence="2 3">
    <name type="scientific">Nocardia cyriacigeorgica</name>
    <dbReference type="NCBI Taxonomy" id="135487"/>
    <lineage>
        <taxon>Bacteria</taxon>
        <taxon>Bacillati</taxon>
        <taxon>Actinomycetota</taxon>
        <taxon>Actinomycetes</taxon>
        <taxon>Mycobacteriales</taxon>
        <taxon>Nocardiaceae</taxon>
        <taxon>Nocardia</taxon>
    </lineage>
</organism>
<dbReference type="AlphaFoldDB" id="A0A5R8NI11"/>
<feature type="compositionally biased region" description="Low complexity" evidence="1">
    <location>
        <begin position="41"/>
        <end position="50"/>
    </location>
</feature>
<feature type="compositionally biased region" description="Basic and acidic residues" evidence="1">
    <location>
        <begin position="89"/>
        <end position="102"/>
    </location>
</feature>
<comment type="caution">
    <text evidence="2">The sequence shown here is derived from an EMBL/GenBank/DDBJ whole genome shotgun (WGS) entry which is preliminary data.</text>
</comment>
<protein>
    <submittedName>
        <fullName evidence="2">Uncharacterized protein</fullName>
    </submittedName>
</protein>
<sequence length="117" mass="12756">MAEPTPAKQWRPEYGTVYDPAPTRPVMRSELERETGSWPVGAATTWGTTTSADSHGTDRDGSVVDLDELRRKRAGDDAAAGRRLPKPRRIGDGGSDRSRDDGSDSPPAETRAGRHRK</sequence>
<name>A0A5R8NI11_9NOCA</name>
<feature type="compositionally biased region" description="Basic and acidic residues" evidence="1">
    <location>
        <begin position="55"/>
        <end position="80"/>
    </location>
</feature>
<proteinExistence type="predicted"/>
<evidence type="ECO:0000256" key="1">
    <source>
        <dbReference type="SAM" id="MobiDB-lite"/>
    </source>
</evidence>
<dbReference type="RefSeq" id="WP_138450340.1">
    <property type="nucleotide sequence ID" value="NZ_VBUT01000008.1"/>
</dbReference>
<evidence type="ECO:0000313" key="3">
    <source>
        <dbReference type="Proteomes" id="UP000306378"/>
    </source>
</evidence>
<dbReference type="EMBL" id="VBUT01000008">
    <property type="protein sequence ID" value="TLF75319.1"/>
    <property type="molecule type" value="Genomic_DNA"/>
</dbReference>
<reference evidence="2 3" key="1">
    <citation type="submission" date="2019-05" db="EMBL/GenBank/DDBJ databases">
        <title>Genomes sequences of two Nocardia cyriacigeorgica environmental isolates, type strains Nocardia asteroides ATCC 19247 and Nocardia cyriacigeorgica DSM 44484.</title>
        <authorList>
            <person name="Vautrin F."/>
            <person name="Bergeron E."/>
            <person name="Dubost A."/>
            <person name="Abrouk D."/>
            <person name="Rodriguez Nava V."/>
            <person name="Pujic P."/>
        </authorList>
    </citation>
    <scope>NUCLEOTIDE SEQUENCE [LARGE SCALE GENOMIC DNA]</scope>
    <source>
        <strain evidence="2 3">EML 446</strain>
    </source>
</reference>
<dbReference type="Proteomes" id="UP000306378">
    <property type="component" value="Unassembled WGS sequence"/>
</dbReference>
<accession>A0A5R8NI11</accession>